<reference evidence="1" key="1">
    <citation type="submission" date="2024-09" db="EMBL/GenBank/DDBJ databases">
        <authorList>
            <person name="Liu J."/>
        </authorList>
    </citation>
    <scope>NUCLEOTIDE SEQUENCE</scope>
    <source>
        <strain evidence="1">NBU2967</strain>
    </source>
</reference>
<dbReference type="EMBL" id="JBHFPV010000001">
    <property type="protein sequence ID" value="MFH6602418.1"/>
    <property type="molecule type" value="Genomic_DNA"/>
</dbReference>
<organism evidence="1 2">
    <name type="scientific">Meishania litoralis</name>
    <dbReference type="NCBI Taxonomy" id="3434685"/>
    <lineage>
        <taxon>Bacteria</taxon>
        <taxon>Pseudomonadati</taxon>
        <taxon>Bacteroidota</taxon>
        <taxon>Flavobacteriia</taxon>
        <taxon>Flavobacteriales</taxon>
        <taxon>Flavobacteriaceae</taxon>
        <taxon>Meishania</taxon>
    </lineage>
</organism>
<proteinExistence type="predicted"/>
<evidence type="ECO:0000313" key="2">
    <source>
        <dbReference type="Proteomes" id="UP001595191"/>
    </source>
</evidence>
<name>A0ACC7LFL1_9FLAO</name>
<accession>A0ACC7LFL1</accession>
<gene>
    <name evidence="1" type="ORF">ACEZ3G_02940</name>
</gene>
<dbReference type="Proteomes" id="UP001595191">
    <property type="component" value="Unassembled WGS sequence"/>
</dbReference>
<sequence>MLVEVCANSLQSALNAEKAGADRIELCSELAVGGITPSYGLLKKVKEKVTIPIHVLIRPRSGDFTFSEDEYEIMKKDIALCRDMGFEGVVAGILYEDLRLDIDRTSRLKEAAGPMKFTFHRAFDWVVEPFMALEELENIGVDYILSSGQQNSAPEGIAMLETLHQKAASCKIMPGSGIRPENIRKFAEIGFNAVHLSAVKFERTLKQTPKVSMNSPAFLKDNEIGISDFETIGRIVNEVK</sequence>
<protein>
    <submittedName>
        <fullName evidence="1">Copper homeostasis protein CutC</fullName>
    </submittedName>
</protein>
<keyword evidence="2" id="KW-1185">Reference proteome</keyword>
<evidence type="ECO:0000313" key="1">
    <source>
        <dbReference type="EMBL" id="MFH6602418.1"/>
    </source>
</evidence>
<comment type="caution">
    <text evidence="1">The sequence shown here is derived from an EMBL/GenBank/DDBJ whole genome shotgun (WGS) entry which is preliminary data.</text>
</comment>